<name>A0A5C6P579_9TELE</name>
<comment type="caution">
    <text evidence="2">The sequence shown here is derived from an EMBL/GenBank/DDBJ whole genome shotgun (WGS) entry which is preliminary data.</text>
</comment>
<sequence>MAEGALLSAVPIAKGPWRSSWSDIGIQPTQEQQPQIPRWPVPPGRVGREHAAALRLLAHWLTSLWIHEVFPLYSRGERFHFEYGVYLLNKNIAQARSGLDHLVYYSLKGLGMSRTRGIDSGSS</sequence>
<dbReference type="EMBL" id="RHFK02000006">
    <property type="protein sequence ID" value="TWW74099.1"/>
    <property type="molecule type" value="Genomic_DNA"/>
</dbReference>
<reference evidence="2 3" key="1">
    <citation type="submission" date="2019-04" db="EMBL/GenBank/DDBJ databases">
        <title>Chromosome genome assembly for Takifugu flavidus.</title>
        <authorList>
            <person name="Xiao S."/>
        </authorList>
    </citation>
    <scope>NUCLEOTIDE SEQUENCE [LARGE SCALE GENOMIC DNA]</scope>
    <source>
        <strain evidence="2">HTHZ2018</strain>
        <tissue evidence="2">Muscle</tissue>
    </source>
</reference>
<protein>
    <submittedName>
        <fullName evidence="2">Uncharacterized protein</fullName>
    </submittedName>
</protein>
<dbReference type="Proteomes" id="UP000324091">
    <property type="component" value="Chromosome 14"/>
</dbReference>
<gene>
    <name evidence="2" type="ORF">D4764_14G0001000</name>
</gene>
<feature type="region of interest" description="Disordered" evidence="1">
    <location>
        <begin position="23"/>
        <end position="42"/>
    </location>
</feature>
<evidence type="ECO:0000313" key="3">
    <source>
        <dbReference type="Proteomes" id="UP000324091"/>
    </source>
</evidence>
<dbReference type="AlphaFoldDB" id="A0A5C6P579"/>
<organism evidence="2 3">
    <name type="scientific">Takifugu flavidus</name>
    <name type="common">sansaifugu</name>
    <dbReference type="NCBI Taxonomy" id="433684"/>
    <lineage>
        <taxon>Eukaryota</taxon>
        <taxon>Metazoa</taxon>
        <taxon>Chordata</taxon>
        <taxon>Craniata</taxon>
        <taxon>Vertebrata</taxon>
        <taxon>Euteleostomi</taxon>
        <taxon>Actinopterygii</taxon>
        <taxon>Neopterygii</taxon>
        <taxon>Teleostei</taxon>
        <taxon>Neoteleostei</taxon>
        <taxon>Acanthomorphata</taxon>
        <taxon>Eupercaria</taxon>
        <taxon>Tetraodontiformes</taxon>
        <taxon>Tetradontoidea</taxon>
        <taxon>Tetraodontidae</taxon>
        <taxon>Takifugu</taxon>
    </lineage>
</organism>
<keyword evidence="3" id="KW-1185">Reference proteome</keyword>
<feature type="compositionally biased region" description="Low complexity" evidence="1">
    <location>
        <begin position="24"/>
        <end position="36"/>
    </location>
</feature>
<proteinExistence type="predicted"/>
<accession>A0A5C6P579</accession>
<evidence type="ECO:0000313" key="2">
    <source>
        <dbReference type="EMBL" id="TWW74099.1"/>
    </source>
</evidence>
<evidence type="ECO:0000256" key="1">
    <source>
        <dbReference type="SAM" id="MobiDB-lite"/>
    </source>
</evidence>